<evidence type="ECO:0008006" key="3">
    <source>
        <dbReference type="Google" id="ProtNLM"/>
    </source>
</evidence>
<evidence type="ECO:0000313" key="2">
    <source>
        <dbReference type="Proteomes" id="UP000608154"/>
    </source>
</evidence>
<sequence length="105" mass="11304">MAKLALQLEADRAARDVARAAFDARYGAIKADMEERGLAGRVLDETMEKARGALDEAVDVAESHPGVIGGTIAALALWFLRNPIIAWIEELLGPAMNRTKEADDA</sequence>
<organism evidence="1 2">
    <name type="scientific">Novosphingobium endophyticum</name>
    <dbReference type="NCBI Taxonomy" id="1955250"/>
    <lineage>
        <taxon>Bacteria</taxon>
        <taxon>Pseudomonadati</taxon>
        <taxon>Pseudomonadota</taxon>
        <taxon>Alphaproteobacteria</taxon>
        <taxon>Sphingomonadales</taxon>
        <taxon>Sphingomonadaceae</taxon>
        <taxon>Novosphingobium</taxon>
    </lineage>
</organism>
<proteinExistence type="predicted"/>
<gene>
    <name evidence="1" type="ORF">GCM10011494_16410</name>
</gene>
<name>A0A916TRT6_9SPHN</name>
<dbReference type="RefSeq" id="WP_188770330.1">
    <property type="nucleotide sequence ID" value="NZ_BMHK01000008.1"/>
</dbReference>
<reference evidence="1" key="1">
    <citation type="journal article" date="2014" name="Int. J. Syst. Evol. Microbiol.">
        <title>Complete genome sequence of Corynebacterium casei LMG S-19264T (=DSM 44701T), isolated from a smear-ripened cheese.</title>
        <authorList>
            <consortium name="US DOE Joint Genome Institute (JGI-PGF)"/>
            <person name="Walter F."/>
            <person name="Albersmeier A."/>
            <person name="Kalinowski J."/>
            <person name="Ruckert C."/>
        </authorList>
    </citation>
    <scope>NUCLEOTIDE SEQUENCE</scope>
    <source>
        <strain evidence="1">CGMCC 1.15095</strain>
    </source>
</reference>
<keyword evidence="2" id="KW-1185">Reference proteome</keyword>
<comment type="caution">
    <text evidence="1">The sequence shown here is derived from an EMBL/GenBank/DDBJ whole genome shotgun (WGS) entry which is preliminary data.</text>
</comment>
<accession>A0A916TRT6</accession>
<evidence type="ECO:0000313" key="1">
    <source>
        <dbReference type="EMBL" id="GGB98635.1"/>
    </source>
</evidence>
<dbReference type="Proteomes" id="UP000608154">
    <property type="component" value="Unassembled WGS sequence"/>
</dbReference>
<dbReference type="EMBL" id="BMHK01000008">
    <property type="protein sequence ID" value="GGB98635.1"/>
    <property type="molecule type" value="Genomic_DNA"/>
</dbReference>
<protein>
    <recommendedName>
        <fullName evidence="3">DUF3618 domain-containing protein</fullName>
    </recommendedName>
</protein>
<reference evidence="1" key="2">
    <citation type="submission" date="2020-09" db="EMBL/GenBank/DDBJ databases">
        <authorList>
            <person name="Sun Q."/>
            <person name="Zhou Y."/>
        </authorList>
    </citation>
    <scope>NUCLEOTIDE SEQUENCE</scope>
    <source>
        <strain evidence="1">CGMCC 1.15095</strain>
    </source>
</reference>
<dbReference type="AlphaFoldDB" id="A0A916TRT6"/>